<evidence type="ECO:0000256" key="1">
    <source>
        <dbReference type="SAM" id="MobiDB-lite"/>
    </source>
</evidence>
<organism evidence="3 4">
    <name type="scientific">Hymenoscyphus albidus</name>
    <dbReference type="NCBI Taxonomy" id="595503"/>
    <lineage>
        <taxon>Eukaryota</taxon>
        <taxon>Fungi</taxon>
        <taxon>Dikarya</taxon>
        <taxon>Ascomycota</taxon>
        <taxon>Pezizomycotina</taxon>
        <taxon>Leotiomycetes</taxon>
        <taxon>Helotiales</taxon>
        <taxon>Helotiaceae</taxon>
        <taxon>Hymenoscyphus</taxon>
    </lineage>
</organism>
<reference evidence="3" key="1">
    <citation type="submission" date="2021-07" db="EMBL/GenBank/DDBJ databases">
        <authorList>
            <person name="Durling M."/>
        </authorList>
    </citation>
    <scope>NUCLEOTIDE SEQUENCE</scope>
</reference>
<sequence length="113" mass="11912">MLIPNIFAVAALLSALASGLPLGANKEFLSKREAYPPYGFDRVGNKMDPAYFAVVREALESSGGNLAKAKEATINWLANNASKLPKALPHSPPHSPPPPASPPPPPPPLPKQN</sequence>
<accession>A0A9N9LXE8</accession>
<gene>
    <name evidence="3" type="ORF">HYALB_00012698</name>
</gene>
<dbReference type="EMBL" id="CAJVRM010000378">
    <property type="protein sequence ID" value="CAG8980336.1"/>
    <property type="molecule type" value="Genomic_DNA"/>
</dbReference>
<dbReference type="AlphaFoldDB" id="A0A9N9LXE8"/>
<keyword evidence="4" id="KW-1185">Reference proteome</keyword>
<dbReference type="Proteomes" id="UP000701801">
    <property type="component" value="Unassembled WGS sequence"/>
</dbReference>
<evidence type="ECO:0000313" key="3">
    <source>
        <dbReference type="EMBL" id="CAG8980336.1"/>
    </source>
</evidence>
<evidence type="ECO:0000313" key="4">
    <source>
        <dbReference type="Proteomes" id="UP000701801"/>
    </source>
</evidence>
<feature type="compositionally biased region" description="Pro residues" evidence="1">
    <location>
        <begin position="90"/>
        <end position="113"/>
    </location>
</feature>
<feature type="signal peptide" evidence="2">
    <location>
        <begin position="1"/>
        <end position="19"/>
    </location>
</feature>
<proteinExistence type="predicted"/>
<protein>
    <submittedName>
        <fullName evidence="3">Uncharacterized protein</fullName>
    </submittedName>
</protein>
<feature type="chain" id="PRO_5040344065" evidence="2">
    <location>
        <begin position="20"/>
        <end position="113"/>
    </location>
</feature>
<name>A0A9N9LXE8_9HELO</name>
<evidence type="ECO:0000256" key="2">
    <source>
        <dbReference type="SAM" id="SignalP"/>
    </source>
</evidence>
<comment type="caution">
    <text evidence="3">The sequence shown here is derived from an EMBL/GenBank/DDBJ whole genome shotgun (WGS) entry which is preliminary data.</text>
</comment>
<keyword evidence="2" id="KW-0732">Signal</keyword>
<feature type="region of interest" description="Disordered" evidence="1">
    <location>
        <begin position="83"/>
        <end position="113"/>
    </location>
</feature>